<dbReference type="GO" id="GO:0008270">
    <property type="term" value="F:zinc ion binding"/>
    <property type="evidence" value="ECO:0007669"/>
    <property type="project" value="UniProtKB-KW"/>
</dbReference>
<dbReference type="Proteomes" id="UP000597762">
    <property type="component" value="Unassembled WGS sequence"/>
</dbReference>
<protein>
    <submittedName>
        <fullName evidence="15">KRAB</fullName>
    </submittedName>
</protein>
<dbReference type="InterPro" id="IPR013087">
    <property type="entry name" value="Znf_C2H2_type"/>
</dbReference>
<dbReference type="PROSITE" id="PS00028">
    <property type="entry name" value="ZINC_FINGER_C2H2_1"/>
    <property type="match status" value="6"/>
</dbReference>
<dbReference type="GO" id="GO:0005634">
    <property type="term" value="C:nucleus"/>
    <property type="evidence" value="ECO:0007669"/>
    <property type="project" value="UniProtKB-SubCell"/>
</dbReference>
<evidence type="ECO:0000256" key="6">
    <source>
        <dbReference type="ARBA" id="ARBA00022771"/>
    </source>
</evidence>
<name>A0A812CME4_ACAPH</name>
<dbReference type="SUPFAM" id="SSF57667">
    <property type="entry name" value="beta-beta-alpha zinc fingers"/>
    <property type="match status" value="4"/>
</dbReference>
<gene>
    <name evidence="15" type="ORF">SPHA_39876</name>
</gene>
<keyword evidence="9" id="KW-0238">DNA-binding</keyword>
<evidence type="ECO:0000313" key="15">
    <source>
        <dbReference type="EMBL" id="CAE1276154.1"/>
    </source>
</evidence>
<evidence type="ECO:0000256" key="3">
    <source>
        <dbReference type="ARBA" id="ARBA00006991"/>
    </source>
</evidence>
<keyword evidence="13" id="KW-0472">Membrane</keyword>
<keyword evidence="8" id="KW-0805">Transcription regulation</keyword>
<keyword evidence="13" id="KW-0812">Transmembrane</keyword>
<organism evidence="15 16">
    <name type="scientific">Acanthosepion pharaonis</name>
    <name type="common">Pharaoh cuttlefish</name>
    <name type="synonym">Sepia pharaonis</name>
    <dbReference type="NCBI Taxonomy" id="158019"/>
    <lineage>
        <taxon>Eukaryota</taxon>
        <taxon>Metazoa</taxon>
        <taxon>Spiralia</taxon>
        <taxon>Lophotrochozoa</taxon>
        <taxon>Mollusca</taxon>
        <taxon>Cephalopoda</taxon>
        <taxon>Coleoidea</taxon>
        <taxon>Decapodiformes</taxon>
        <taxon>Sepiida</taxon>
        <taxon>Sepiina</taxon>
        <taxon>Sepiidae</taxon>
        <taxon>Acanthosepion</taxon>
    </lineage>
</organism>
<feature type="domain" description="C2H2-type" evidence="14">
    <location>
        <begin position="96"/>
        <end position="123"/>
    </location>
</feature>
<feature type="domain" description="C2H2-type" evidence="14">
    <location>
        <begin position="153"/>
        <end position="180"/>
    </location>
</feature>
<dbReference type="GO" id="GO:0003700">
    <property type="term" value="F:DNA-binding transcription factor activity"/>
    <property type="evidence" value="ECO:0007669"/>
    <property type="project" value="TreeGrafter"/>
</dbReference>
<evidence type="ECO:0000259" key="14">
    <source>
        <dbReference type="PROSITE" id="PS50157"/>
    </source>
</evidence>
<evidence type="ECO:0000256" key="9">
    <source>
        <dbReference type="ARBA" id="ARBA00023125"/>
    </source>
</evidence>
<dbReference type="InterPro" id="IPR050589">
    <property type="entry name" value="Ikaros_C2H2-ZF"/>
</dbReference>
<dbReference type="SMART" id="SM00355">
    <property type="entry name" value="ZnF_C2H2"/>
    <property type="match status" value="7"/>
</dbReference>
<evidence type="ECO:0000256" key="7">
    <source>
        <dbReference type="ARBA" id="ARBA00022833"/>
    </source>
</evidence>
<keyword evidence="5" id="KW-0677">Repeat</keyword>
<comment type="function">
    <text evidence="1">May be involved in transcriptional regulation.</text>
</comment>
<keyword evidence="6 12" id="KW-0863">Zinc-finger</keyword>
<feature type="transmembrane region" description="Helical" evidence="13">
    <location>
        <begin position="12"/>
        <end position="37"/>
    </location>
</feature>
<dbReference type="Gene3D" id="3.30.160.60">
    <property type="entry name" value="Classic Zinc Finger"/>
    <property type="match status" value="7"/>
</dbReference>
<comment type="subcellular location">
    <subcellularLocation>
        <location evidence="2">Nucleus</location>
    </subcellularLocation>
</comment>
<feature type="domain" description="C2H2-type" evidence="14">
    <location>
        <begin position="237"/>
        <end position="264"/>
    </location>
</feature>
<evidence type="ECO:0000256" key="11">
    <source>
        <dbReference type="ARBA" id="ARBA00023242"/>
    </source>
</evidence>
<dbReference type="PANTHER" id="PTHR24404">
    <property type="entry name" value="ZINC FINGER PROTEIN"/>
    <property type="match status" value="1"/>
</dbReference>
<evidence type="ECO:0000256" key="2">
    <source>
        <dbReference type="ARBA" id="ARBA00004123"/>
    </source>
</evidence>
<dbReference type="FunFam" id="3.30.160.60:FF:000226">
    <property type="entry name" value="Zinc finger protein 236 variant"/>
    <property type="match status" value="1"/>
</dbReference>
<keyword evidence="7" id="KW-0862">Zinc</keyword>
<proteinExistence type="inferred from homology"/>
<evidence type="ECO:0000256" key="1">
    <source>
        <dbReference type="ARBA" id="ARBA00003767"/>
    </source>
</evidence>
<keyword evidence="11" id="KW-0539">Nucleus</keyword>
<dbReference type="EMBL" id="CAHIKZ030001872">
    <property type="protein sequence ID" value="CAE1276154.1"/>
    <property type="molecule type" value="Genomic_DNA"/>
</dbReference>
<evidence type="ECO:0000256" key="8">
    <source>
        <dbReference type="ARBA" id="ARBA00023015"/>
    </source>
</evidence>
<dbReference type="GO" id="GO:0006357">
    <property type="term" value="P:regulation of transcription by RNA polymerase II"/>
    <property type="evidence" value="ECO:0007669"/>
    <property type="project" value="TreeGrafter"/>
</dbReference>
<feature type="domain" description="C2H2-type" evidence="14">
    <location>
        <begin position="209"/>
        <end position="236"/>
    </location>
</feature>
<keyword evidence="16" id="KW-1185">Reference proteome</keyword>
<accession>A0A812CME4</accession>
<reference evidence="15" key="1">
    <citation type="submission" date="2021-01" db="EMBL/GenBank/DDBJ databases">
        <authorList>
            <person name="Li R."/>
            <person name="Bekaert M."/>
        </authorList>
    </citation>
    <scope>NUCLEOTIDE SEQUENCE</scope>
    <source>
        <strain evidence="15">Farmed</strain>
    </source>
</reference>
<dbReference type="Pfam" id="PF00096">
    <property type="entry name" value="zf-C2H2"/>
    <property type="match status" value="4"/>
</dbReference>
<evidence type="ECO:0000256" key="4">
    <source>
        <dbReference type="ARBA" id="ARBA00022723"/>
    </source>
</evidence>
<dbReference type="GO" id="GO:0000978">
    <property type="term" value="F:RNA polymerase II cis-regulatory region sequence-specific DNA binding"/>
    <property type="evidence" value="ECO:0007669"/>
    <property type="project" value="TreeGrafter"/>
</dbReference>
<dbReference type="FunFam" id="3.30.160.60:FF:000446">
    <property type="entry name" value="Zinc finger protein"/>
    <property type="match status" value="1"/>
</dbReference>
<dbReference type="OrthoDB" id="6141872at2759"/>
<comment type="caution">
    <text evidence="15">The sequence shown here is derived from an EMBL/GenBank/DDBJ whole genome shotgun (WGS) entry which is preliminary data.</text>
</comment>
<feature type="domain" description="C2H2-type" evidence="14">
    <location>
        <begin position="68"/>
        <end position="95"/>
    </location>
</feature>
<dbReference type="PANTHER" id="PTHR24404:SF114">
    <property type="entry name" value="KLUMPFUSS, ISOFORM B-RELATED"/>
    <property type="match status" value="1"/>
</dbReference>
<evidence type="ECO:0000256" key="12">
    <source>
        <dbReference type="PROSITE-ProRule" id="PRU00042"/>
    </source>
</evidence>
<dbReference type="AlphaFoldDB" id="A0A812CME4"/>
<evidence type="ECO:0000256" key="10">
    <source>
        <dbReference type="ARBA" id="ARBA00023163"/>
    </source>
</evidence>
<dbReference type="PROSITE" id="PS50157">
    <property type="entry name" value="ZINC_FINGER_C2H2_2"/>
    <property type="match status" value="7"/>
</dbReference>
<keyword evidence="10" id="KW-0804">Transcription</keyword>
<keyword evidence="4" id="KW-0479">Metal-binding</keyword>
<keyword evidence="13" id="KW-1133">Transmembrane helix</keyword>
<evidence type="ECO:0000256" key="5">
    <source>
        <dbReference type="ARBA" id="ARBA00022737"/>
    </source>
</evidence>
<evidence type="ECO:0000256" key="13">
    <source>
        <dbReference type="SAM" id="Phobius"/>
    </source>
</evidence>
<sequence>MHSLLSVANIFLLLYLLDFSLLLSFNTIINNVILSLVRDMLSHKRKQQKIQTSLFSVQSYLADMDKLFTCELCSRSFNQSSTLEQHKQSHEEKRPYKCIYCDKSFQSYSQLGKHVSVNESDPKAHKCSFCCLSFAEATCLTVHVMTHADDKPYKCQFCGDRFASSSYASRHEKSHLVNKPHKCGLCYRTYSDAAQLAKHFRVHTGIKPYKCDYCERTFSKSNKRTIHMRSHTGERPYRCAYCDKGFADSDKLNIHIRTHTGERPYACEYCQRSFTRSDKQASASIAKQTSLDDPNHLECQADSRCHLASKPNPQALLPMSQKTASSLHTKYKMESPLSSQTLSSSSNASAEVSKVSAKQMLEKYNDADSEDFFQSVRSITAVSISLHLFGILFLWTHVQGLGWGMMCSGYVSAPQTTNQGSSCKCPNMGEHLLPSWDSTWAFSSLLCVSASHHHCLMGVESPPSL</sequence>
<dbReference type="FunFam" id="3.30.160.60:FF:002343">
    <property type="entry name" value="Zinc finger protein 33A"/>
    <property type="match status" value="1"/>
</dbReference>
<feature type="domain" description="C2H2-type" evidence="14">
    <location>
        <begin position="125"/>
        <end position="152"/>
    </location>
</feature>
<evidence type="ECO:0000313" key="16">
    <source>
        <dbReference type="Proteomes" id="UP000597762"/>
    </source>
</evidence>
<dbReference type="InterPro" id="IPR036236">
    <property type="entry name" value="Znf_C2H2_sf"/>
</dbReference>
<feature type="domain" description="C2H2-type" evidence="14">
    <location>
        <begin position="181"/>
        <end position="208"/>
    </location>
</feature>
<comment type="similarity">
    <text evidence="3">Belongs to the krueppel C2H2-type zinc-finger protein family.</text>
</comment>